<evidence type="ECO:0000256" key="3">
    <source>
        <dbReference type="ARBA" id="ARBA00022692"/>
    </source>
</evidence>
<dbReference type="Gene3D" id="2.60.120.10">
    <property type="entry name" value="Jelly Rolls"/>
    <property type="match status" value="1"/>
</dbReference>
<dbReference type="Proteomes" id="UP000187209">
    <property type="component" value="Unassembled WGS sequence"/>
</dbReference>
<keyword evidence="12" id="KW-1185">Reference proteome</keyword>
<keyword evidence="7" id="KW-0407">Ion channel</keyword>
<dbReference type="InterPro" id="IPR005821">
    <property type="entry name" value="Ion_trans_dom"/>
</dbReference>
<dbReference type="Gene3D" id="1.10.287.70">
    <property type="match status" value="1"/>
</dbReference>
<dbReference type="InterPro" id="IPR000595">
    <property type="entry name" value="cNMP-bd_dom"/>
</dbReference>
<dbReference type="InterPro" id="IPR018490">
    <property type="entry name" value="cNMP-bd_dom_sf"/>
</dbReference>
<feature type="transmembrane region" description="Helical" evidence="9">
    <location>
        <begin position="160"/>
        <end position="184"/>
    </location>
</feature>
<dbReference type="FunFam" id="1.10.287.70:FF:000123">
    <property type="entry name" value="Potassium channel KAT3"/>
    <property type="match status" value="1"/>
</dbReference>
<gene>
    <name evidence="11" type="ORF">SteCoe_15935</name>
</gene>
<evidence type="ECO:0000256" key="1">
    <source>
        <dbReference type="ARBA" id="ARBA00004141"/>
    </source>
</evidence>
<feature type="transmembrane region" description="Helical" evidence="9">
    <location>
        <begin position="347"/>
        <end position="368"/>
    </location>
</feature>
<feature type="region of interest" description="Disordered" evidence="8">
    <location>
        <begin position="7"/>
        <end position="26"/>
    </location>
</feature>
<comment type="subcellular location">
    <subcellularLocation>
        <location evidence="1">Membrane</location>
        <topology evidence="1">Multi-pass membrane protein</topology>
    </subcellularLocation>
</comment>
<dbReference type="PROSITE" id="PS50042">
    <property type="entry name" value="CNMP_BINDING_3"/>
    <property type="match status" value="1"/>
</dbReference>
<evidence type="ECO:0000313" key="11">
    <source>
        <dbReference type="EMBL" id="OMJ83217.1"/>
    </source>
</evidence>
<dbReference type="PANTHER" id="PTHR47823:SF9">
    <property type="entry name" value="CHROMOSOME UNDETERMINED SCAFFOLD_10, WHOLE GENOME SHOTGUN SEQUENCE"/>
    <property type="match status" value="1"/>
</dbReference>
<evidence type="ECO:0000256" key="2">
    <source>
        <dbReference type="ARBA" id="ARBA00022448"/>
    </source>
</evidence>
<evidence type="ECO:0000256" key="8">
    <source>
        <dbReference type="SAM" id="MobiDB-lite"/>
    </source>
</evidence>
<dbReference type="SUPFAM" id="SSF81324">
    <property type="entry name" value="Voltage-gated potassium channels"/>
    <property type="match status" value="1"/>
</dbReference>
<comment type="caution">
    <text evidence="11">The sequence shown here is derived from an EMBL/GenBank/DDBJ whole genome shotgun (WGS) entry which is preliminary data.</text>
</comment>
<proteinExistence type="predicted"/>
<dbReference type="PRINTS" id="PR01463">
    <property type="entry name" value="EAGCHANLFMLY"/>
</dbReference>
<dbReference type="OrthoDB" id="417811at2759"/>
<feature type="transmembrane region" description="Helical" evidence="9">
    <location>
        <begin position="272"/>
        <end position="292"/>
    </location>
</feature>
<dbReference type="PANTHER" id="PTHR47823">
    <property type="entry name" value="ION_TRANS DOMAIN-CONTAINING PROTEIN"/>
    <property type="match status" value="1"/>
</dbReference>
<feature type="transmembrane region" description="Helical" evidence="9">
    <location>
        <begin position="125"/>
        <end position="148"/>
    </location>
</feature>
<evidence type="ECO:0000259" key="10">
    <source>
        <dbReference type="PROSITE" id="PS50042"/>
    </source>
</evidence>
<evidence type="ECO:0000256" key="4">
    <source>
        <dbReference type="ARBA" id="ARBA00022989"/>
    </source>
</evidence>
<evidence type="ECO:0000256" key="7">
    <source>
        <dbReference type="ARBA" id="ARBA00023303"/>
    </source>
</evidence>
<accession>A0A1R2C2J8</accession>
<dbReference type="InterPro" id="IPR014710">
    <property type="entry name" value="RmlC-like_jellyroll"/>
</dbReference>
<organism evidence="11 12">
    <name type="scientific">Stentor coeruleus</name>
    <dbReference type="NCBI Taxonomy" id="5963"/>
    <lineage>
        <taxon>Eukaryota</taxon>
        <taxon>Sar</taxon>
        <taxon>Alveolata</taxon>
        <taxon>Ciliophora</taxon>
        <taxon>Postciliodesmatophora</taxon>
        <taxon>Heterotrichea</taxon>
        <taxon>Heterotrichida</taxon>
        <taxon>Stentoridae</taxon>
        <taxon>Stentor</taxon>
    </lineage>
</organism>
<protein>
    <recommendedName>
        <fullName evidence="10">Cyclic nucleotide-binding domain-containing protein</fullName>
    </recommendedName>
</protein>
<evidence type="ECO:0000313" key="12">
    <source>
        <dbReference type="Proteomes" id="UP000187209"/>
    </source>
</evidence>
<feature type="domain" description="Cyclic nucleotide-binding" evidence="10">
    <location>
        <begin position="452"/>
        <end position="552"/>
    </location>
</feature>
<keyword evidence="5" id="KW-0406">Ion transport</keyword>
<dbReference type="SUPFAM" id="SSF51206">
    <property type="entry name" value="cAMP-binding domain-like"/>
    <property type="match status" value="1"/>
</dbReference>
<dbReference type="Pfam" id="PF00027">
    <property type="entry name" value="cNMP_binding"/>
    <property type="match status" value="1"/>
</dbReference>
<dbReference type="GO" id="GO:0016020">
    <property type="term" value="C:membrane"/>
    <property type="evidence" value="ECO:0007669"/>
    <property type="project" value="UniProtKB-SubCell"/>
</dbReference>
<keyword evidence="4 9" id="KW-1133">Transmembrane helix</keyword>
<feature type="transmembrane region" description="Helical" evidence="9">
    <location>
        <begin position="317"/>
        <end position="335"/>
    </location>
</feature>
<dbReference type="InterPro" id="IPR003938">
    <property type="entry name" value="K_chnl_volt-dep_EAG/ELK/ERG"/>
</dbReference>
<feature type="transmembrane region" description="Helical" evidence="9">
    <location>
        <begin position="196"/>
        <end position="219"/>
    </location>
</feature>
<dbReference type="Pfam" id="PF00520">
    <property type="entry name" value="Ion_trans"/>
    <property type="match status" value="1"/>
</dbReference>
<dbReference type="SMART" id="SM00100">
    <property type="entry name" value="cNMP"/>
    <property type="match status" value="1"/>
</dbReference>
<keyword evidence="6 9" id="KW-0472">Membrane</keyword>
<name>A0A1R2C2J8_9CILI</name>
<evidence type="ECO:0000256" key="6">
    <source>
        <dbReference type="ARBA" id="ARBA00023136"/>
    </source>
</evidence>
<dbReference type="EMBL" id="MPUH01000312">
    <property type="protein sequence ID" value="OMJ83217.1"/>
    <property type="molecule type" value="Genomic_DNA"/>
</dbReference>
<keyword evidence="3 9" id="KW-0812">Transmembrane</keyword>
<reference evidence="11 12" key="1">
    <citation type="submission" date="2016-11" db="EMBL/GenBank/DDBJ databases">
        <title>The macronuclear genome of Stentor coeruleus: a giant cell with tiny introns.</title>
        <authorList>
            <person name="Slabodnick M."/>
            <person name="Ruby J.G."/>
            <person name="Reiff S.B."/>
            <person name="Swart E.C."/>
            <person name="Gosai S."/>
            <person name="Prabakaran S."/>
            <person name="Witkowska E."/>
            <person name="Larue G.E."/>
            <person name="Fisher S."/>
            <person name="Freeman R.M."/>
            <person name="Gunawardena J."/>
            <person name="Chu W."/>
            <person name="Stover N.A."/>
            <person name="Gregory B.D."/>
            <person name="Nowacki M."/>
            <person name="Derisi J."/>
            <person name="Roy S.W."/>
            <person name="Marshall W.F."/>
            <person name="Sood P."/>
        </authorList>
    </citation>
    <scope>NUCLEOTIDE SEQUENCE [LARGE SCALE GENOMIC DNA]</scope>
    <source>
        <strain evidence="11">WM001</strain>
    </source>
</reference>
<dbReference type="CDD" id="cd00038">
    <property type="entry name" value="CAP_ED"/>
    <property type="match status" value="1"/>
</dbReference>
<evidence type="ECO:0000256" key="9">
    <source>
        <dbReference type="SAM" id="Phobius"/>
    </source>
</evidence>
<sequence>MLLKTYENEGDAEFTQPPPDGSPFIRSEGLTQRRRDYILSCQPPSPKYAKRFRNALIRLRGFRFWNKMLEEIRVFGTGSVLFDSEDNYKMNIKGIMHEKVLMINSQVEAPSKVEKVTVLNPESKFYSIWSVVILIGLLYTFTLMPWIIAFEDVEIGNGWFIIETFVDLIFFSDICITLNTSYYNKTGDLVSSRWKIFFHYLTGMMVIDIISVFPFYLVFNSDHTSQQAVIRVIRLSRAIRILRASKINKIIKILGETDTFSFLNTHQGITRLIGGLFFVLLLAHFTACIWLFSAKIDNFSPDTWVVRNNRQDASNSVLYLCSLYFSCTVLTTVGFGDIKPFTDVEKVISIMWMVCGIGCYSFVVGNLSSVLSSLDQKKAFINEKLKLIHSFAEETMLSEDITIKIGKKVKKAFDKTSLNDDEKISIVKKLKKDLRYELATKIYDEAIQSIDFFKSKDRTFVADIVPMLNFLAVKKKKLVYDKHKYADEMYFIKTGRICFIYGKQKMIFKSMIPGSYFGEIELIENTPREFAVASQEDAELLTMSKNVFDYMMNQYPSVAVILKRVAIERKKRNIKCKKELVDVLEKVEVRKETTFGQLAGKEKIRKGTNIDKSLNDKIYVGEDVQNLVSEIYEKLDYYDSRVTGCARLYKNMKGNGRIPRKTLPPLVKSNRMDYQINFK</sequence>
<keyword evidence="2" id="KW-0813">Transport</keyword>
<dbReference type="AlphaFoldDB" id="A0A1R2C2J8"/>
<evidence type="ECO:0000256" key="5">
    <source>
        <dbReference type="ARBA" id="ARBA00023065"/>
    </source>
</evidence>
<dbReference type="GO" id="GO:0005249">
    <property type="term" value="F:voltage-gated potassium channel activity"/>
    <property type="evidence" value="ECO:0007669"/>
    <property type="project" value="InterPro"/>
</dbReference>